<dbReference type="GO" id="GO:0006310">
    <property type="term" value="P:DNA recombination"/>
    <property type="evidence" value="ECO:0007669"/>
    <property type="project" value="UniProtKB-KW"/>
</dbReference>
<dbReference type="GO" id="GO:0015074">
    <property type="term" value="P:DNA integration"/>
    <property type="evidence" value="ECO:0007669"/>
    <property type="project" value="InterPro"/>
</dbReference>
<dbReference type="InterPro" id="IPR011010">
    <property type="entry name" value="DNA_brk_join_enz"/>
</dbReference>
<proteinExistence type="predicted"/>
<reference evidence="3 4" key="1">
    <citation type="submission" date="2019-03" db="EMBL/GenBank/DDBJ databases">
        <title>Genomic Encyclopedia of Type Strains, Phase IV (KMG-IV): sequencing the most valuable type-strain genomes for metagenomic binning, comparative biology and taxonomic classification.</title>
        <authorList>
            <person name="Goeker M."/>
        </authorList>
    </citation>
    <scope>NUCLEOTIDE SEQUENCE [LARGE SCALE GENOMIC DNA]</scope>
    <source>
        <strain evidence="3 4">DSM 11603</strain>
    </source>
</reference>
<dbReference type="Gene3D" id="1.10.150.130">
    <property type="match status" value="1"/>
</dbReference>
<evidence type="ECO:0000313" key="3">
    <source>
        <dbReference type="EMBL" id="TDR34716.1"/>
    </source>
</evidence>
<dbReference type="GO" id="GO:0003677">
    <property type="term" value="F:DNA binding"/>
    <property type="evidence" value="ECO:0007669"/>
    <property type="project" value="UniProtKB-KW"/>
</dbReference>
<evidence type="ECO:0000256" key="2">
    <source>
        <dbReference type="ARBA" id="ARBA00023172"/>
    </source>
</evidence>
<keyword evidence="1" id="KW-0238">DNA-binding</keyword>
<dbReference type="SUPFAM" id="SSF56349">
    <property type="entry name" value="DNA breaking-rejoining enzymes"/>
    <property type="match status" value="1"/>
</dbReference>
<dbReference type="RefSeq" id="WP_208110839.1">
    <property type="nucleotide sequence ID" value="NZ_SNZF01000013.1"/>
</dbReference>
<keyword evidence="4" id="KW-1185">Reference proteome</keyword>
<evidence type="ECO:0000256" key="1">
    <source>
        <dbReference type="ARBA" id="ARBA00023125"/>
    </source>
</evidence>
<keyword evidence="2" id="KW-0233">DNA recombination</keyword>
<comment type="caution">
    <text evidence="3">The sequence shown here is derived from an EMBL/GenBank/DDBJ whole genome shotgun (WGS) entry which is preliminary data.</text>
</comment>
<evidence type="ECO:0000313" key="4">
    <source>
        <dbReference type="Proteomes" id="UP000294958"/>
    </source>
</evidence>
<name>A0A4R6YF26_9HYPH</name>
<accession>A0A4R6YF26</accession>
<evidence type="ECO:0008006" key="5">
    <source>
        <dbReference type="Google" id="ProtNLM"/>
    </source>
</evidence>
<dbReference type="InterPro" id="IPR010998">
    <property type="entry name" value="Integrase_recombinase_N"/>
</dbReference>
<dbReference type="InterPro" id="IPR013762">
    <property type="entry name" value="Integrase-like_cat_sf"/>
</dbReference>
<dbReference type="EMBL" id="SNZF01000013">
    <property type="protein sequence ID" value="TDR34716.1"/>
    <property type="molecule type" value="Genomic_DNA"/>
</dbReference>
<dbReference type="AlphaFoldDB" id="A0A4R6YF26"/>
<gene>
    <name evidence="3" type="ORF">DES43_113147</name>
</gene>
<organism evidence="3 4">
    <name type="scientific">Aquamicrobium defluvii</name>
    <dbReference type="NCBI Taxonomy" id="69279"/>
    <lineage>
        <taxon>Bacteria</taxon>
        <taxon>Pseudomonadati</taxon>
        <taxon>Pseudomonadota</taxon>
        <taxon>Alphaproteobacteria</taxon>
        <taxon>Hyphomicrobiales</taxon>
        <taxon>Phyllobacteriaceae</taxon>
        <taxon>Aquamicrobium</taxon>
    </lineage>
</organism>
<protein>
    <recommendedName>
        <fullName evidence="5">Integrase</fullName>
    </recommendedName>
</protein>
<sequence>MGKVKVRYYSVRKGRGYWQPTHAMRALGFRPMPCGPDGPSAWRRAEELNAAWDARSDLRETHSAIPKRDAWPVGSIGEAFDVYRGTNEWAKKAPRTREDWERAWKYIKPIFGRFPPTLVTMPTISEWRQGIEDGVSLREAHRALKIWRALWKVMAALKYCDLEKDPSLAVVNTEPKGRNQTWTEGEAVRLVKRALRMRYYGLAAALACMWDGAVAPVDVRTLTLGQKRDDDKGTWFDIVRGKTGRDGVLTLSKRSEKLLRWYMQTQFGAAEPISNMEIFRTRRGAAYRKNSFAEDFRDVRSVEFPGDTRKMLDFRRSGSTEAVAGGVEGTALSAKLANSLSESKKLEQTYVPVRVEMVRRADEARRAGRKLIRQGK</sequence>
<dbReference type="Proteomes" id="UP000294958">
    <property type="component" value="Unassembled WGS sequence"/>
</dbReference>
<dbReference type="Gene3D" id="1.10.443.10">
    <property type="entry name" value="Intergrase catalytic core"/>
    <property type="match status" value="1"/>
</dbReference>